<sequence length="235" mass="25371">MALQSYNFAIARVRLRGLSQDIATNVRVLFRLFVAQSTDTDFQQSTYPSNKGAAGGLDSGLLISPLPSGTGLTDPSGQAIQTIPFFATDALGTHDYDGSNANANIHTNTIPKGADSISVYYGCYLDVFNAAHQSKFPSTHHCVVAEIAYDDAPIRAKTPKGSLVSPLNWDQFAQRNLQVTTSENPQSPATHIVPQAFNLRPNNIIGSPTSVIQDLLHELMIDWGNIPISSIAPIY</sequence>
<reference evidence="1 2" key="1">
    <citation type="submission" date="2016-03" db="EMBL/GenBank/DDBJ databases">
        <authorList>
            <person name="Ploux O."/>
        </authorList>
    </citation>
    <scope>NUCLEOTIDE SEQUENCE [LARGE SCALE GENOMIC DNA]</scope>
    <source>
        <strain evidence="1 2">UAMH 11012</strain>
    </source>
</reference>
<name>A0A1L7XXY3_9HELO</name>
<keyword evidence="2" id="KW-1185">Reference proteome</keyword>
<proteinExistence type="predicted"/>
<dbReference type="AlphaFoldDB" id="A0A1L7XXY3"/>
<gene>
    <name evidence="1" type="ORF">PAC_19778</name>
</gene>
<dbReference type="OrthoDB" id="409122at2759"/>
<organism evidence="1 2">
    <name type="scientific">Phialocephala subalpina</name>
    <dbReference type="NCBI Taxonomy" id="576137"/>
    <lineage>
        <taxon>Eukaryota</taxon>
        <taxon>Fungi</taxon>
        <taxon>Dikarya</taxon>
        <taxon>Ascomycota</taxon>
        <taxon>Pezizomycotina</taxon>
        <taxon>Leotiomycetes</taxon>
        <taxon>Helotiales</taxon>
        <taxon>Mollisiaceae</taxon>
        <taxon>Phialocephala</taxon>
        <taxon>Phialocephala fortinii species complex</taxon>
    </lineage>
</organism>
<evidence type="ECO:0000313" key="1">
    <source>
        <dbReference type="EMBL" id="CZR69878.1"/>
    </source>
</evidence>
<dbReference type="Proteomes" id="UP000184330">
    <property type="component" value="Unassembled WGS sequence"/>
</dbReference>
<protein>
    <submittedName>
        <fullName evidence="1">Uncharacterized protein</fullName>
    </submittedName>
</protein>
<dbReference type="EMBL" id="FJOG01000082">
    <property type="protein sequence ID" value="CZR69878.1"/>
    <property type="molecule type" value="Genomic_DNA"/>
</dbReference>
<accession>A0A1L7XXY3</accession>
<evidence type="ECO:0000313" key="2">
    <source>
        <dbReference type="Proteomes" id="UP000184330"/>
    </source>
</evidence>